<sequence>MVEELYGSKIYNELIDNGYKADLFVFEAGEKSKTRKTKEIIEDSMLEKSYRTYKSTCKSLY</sequence>
<proteinExistence type="predicted"/>
<protein>
    <submittedName>
        <fullName evidence="1">Uncharacterized protein</fullName>
    </submittedName>
</protein>
<dbReference type="EMBL" id="AP024849">
    <property type="protein sequence ID" value="BCZ46260.1"/>
    <property type="molecule type" value="Genomic_DNA"/>
</dbReference>
<organism evidence="1 2">
    <name type="scientific">Clostridium gelidum</name>
    <dbReference type="NCBI Taxonomy" id="704125"/>
    <lineage>
        <taxon>Bacteria</taxon>
        <taxon>Bacillati</taxon>
        <taxon>Bacillota</taxon>
        <taxon>Clostridia</taxon>
        <taxon>Eubacteriales</taxon>
        <taxon>Clostridiaceae</taxon>
        <taxon>Clostridium</taxon>
    </lineage>
</organism>
<accession>A0ABM7TB50</accession>
<reference evidence="2" key="1">
    <citation type="submission" date="2021-07" db="EMBL/GenBank/DDBJ databases">
        <title>Complete genome sequencing of a Clostridium isolate.</title>
        <authorList>
            <person name="Ueki A."/>
            <person name="Tonouchi A."/>
        </authorList>
    </citation>
    <scope>NUCLEOTIDE SEQUENCE [LARGE SCALE GENOMIC DNA]</scope>
    <source>
        <strain evidence="2">C5S11</strain>
    </source>
</reference>
<evidence type="ECO:0000313" key="1">
    <source>
        <dbReference type="EMBL" id="BCZ46260.1"/>
    </source>
</evidence>
<keyword evidence="2" id="KW-1185">Reference proteome</keyword>
<evidence type="ECO:0000313" key="2">
    <source>
        <dbReference type="Proteomes" id="UP000824633"/>
    </source>
</evidence>
<gene>
    <name evidence="1" type="ORF">psyc5s11_23270</name>
</gene>
<name>A0ABM7TB50_9CLOT</name>
<dbReference type="Proteomes" id="UP000824633">
    <property type="component" value="Chromosome"/>
</dbReference>
<dbReference type="Gene3D" id="3.40.50.1970">
    <property type="match status" value="1"/>
</dbReference>